<dbReference type="EMBL" id="DOOG01000163">
    <property type="protein sequence ID" value="HBV00249.1"/>
    <property type="molecule type" value="Genomic_DNA"/>
</dbReference>
<dbReference type="InterPro" id="IPR016181">
    <property type="entry name" value="Acyl_CoA_acyltransferase"/>
</dbReference>
<keyword evidence="1" id="KW-0808">Transferase</keyword>
<dbReference type="AlphaFoldDB" id="A0A358HYN4"/>
<evidence type="ECO:0000313" key="1">
    <source>
        <dbReference type="EMBL" id="HBV00249.1"/>
    </source>
</evidence>
<protein>
    <submittedName>
        <fullName evidence="1">N-acetyltransferase</fullName>
    </submittedName>
</protein>
<comment type="caution">
    <text evidence="1">The sequence shown here is derived from an EMBL/GenBank/DDBJ whole genome shotgun (WGS) entry which is preliminary data.</text>
</comment>
<evidence type="ECO:0000313" key="2">
    <source>
        <dbReference type="Proteomes" id="UP000264753"/>
    </source>
</evidence>
<name>A0A358HYN4_9PROT</name>
<organism evidence="1 2">
    <name type="scientific">Thalassospira lucentensis</name>
    <dbReference type="NCBI Taxonomy" id="168935"/>
    <lineage>
        <taxon>Bacteria</taxon>
        <taxon>Pseudomonadati</taxon>
        <taxon>Pseudomonadota</taxon>
        <taxon>Alphaproteobacteria</taxon>
        <taxon>Rhodospirillales</taxon>
        <taxon>Thalassospiraceae</taxon>
        <taxon>Thalassospira</taxon>
    </lineage>
</organism>
<reference evidence="1 2" key="1">
    <citation type="journal article" date="2018" name="Nat. Biotechnol.">
        <title>A standardized bacterial taxonomy based on genome phylogeny substantially revises the tree of life.</title>
        <authorList>
            <person name="Parks D.H."/>
            <person name="Chuvochina M."/>
            <person name="Waite D.W."/>
            <person name="Rinke C."/>
            <person name="Skarshewski A."/>
            <person name="Chaumeil P.A."/>
            <person name="Hugenholtz P."/>
        </authorList>
    </citation>
    <scope>NUCLEOTIDE SEQUENCE [LARGE SCALE GENOMIC DNA]</scope>
    <source>
        <strain evidence="1">UBA8707</strain>
    </source>
</reference>
<gene>
    <name evidence="1" type="ORF">DEF21_20420</name>
</gene>
<dbReference type="Gene3D" id="3.40.630.30">
    <property type="match status" value="1"/>
</dbReference>
<dbReference type="SUPFAM" id="SSF55729">
    <property type="entry name" value="Acyl-CoA N-acyltransferases (Nat)"/>
    <property type="match status" value="1"/>
</dbReference>
<dbReference type="Proteomes" id="UP000264753">
    <property type="component" value="Unassembled WGS sequence"/>
</dbReference>
<sequence length="70" mass="8178">AKALTWLGDKHSDCETVMLWTDTRFEAGHRFYEKSGFARTGQTRILDDLSQSSEIQFRLDFATYRKFLAI</sequence>
<feature type="non-terminal residue" evidence="1">
    <location>
        <position position="1"/>
    </location>
</feature>
<accession>A0A358HYN4</accession>
<dbReference type="GO" id="GO:0016740">
    <property type="term" value="F:transferase activity"/>
    <property type="evidence" value="ECO:0007669"/>
    <property type="project" value="UniProtKB-KW"/>
</dbReference>
<proteinExistence type="predicted"/>